<dbReference type="EMBL" id="JAQAGZ010000005">
    <property type="protein sequence ID" value="MCZ8512581.1"/>
    <property type="molecule type" value="Genomic_DNA"/>
</dbReference>
<evidence type="ECO:0000313" key="2">
    <source>
        <dbReference type="EMBL" id="MCZ8512581.1"/>
    </source>
</evidence>
<evidence type="ECO:0000313" key="3">
    <source>
        <dbReference type="Proteomes" id="UP001527882"/>
    </source>
</evidence>
<dbReference type="PANTHER" id="PTHR46211">
    <property type="entry name" value="GLYCEROPHOSPHORYL DIESTER PHOSPHODIESTERASE"/>
    <property type="match status" value="1"/>
</dbReference>
<organism evidence="2 3">
    <name type="scientific">Paenibacillus gyeongsangnamensis</name>
    <dbReference type="NCBI Taxonomy" id="3388067"/>
    <lineage>
        <taxon>Bacteria</taxon>
        <taxon>Bacillati</taxon>
        <taxon>Bacillota</taxon>
        <taxon>Bacilli</taxon>
        <taxon>Bacillales</taxon>
        <taxon>Paenibacillaceae</taxon>
        <taxon>Paenibacillus</taxon>
    </lineage>
</organism>
<keyword evidence="3" id="KW-1185">Reference proteome</keyword>
<dbReference type="SUPFAM" id="SSF51695">
    <property type="entry name" value="PLC-like phosphodiesterases"/>
    <property type="match status" value="1"/>
</dbReference>
<sequence length="249" mass="27330">MTSLQAKPLIIGHRGAAGEAPENTLASFALALRQGADAIELDIHVSADGELVVCHDATVNRTTNGEGAIAELTAASLKRLDAGGWFAERYAGEPVPLLEEVFSMVPAGIMINVEIKCAYSPRLEERLFELLKQFDRLEGVVVSSFNHKVLQRLKRSEPRLRIGLLYSSNFANHRKVAEVSGFEVYSLHPYYRLISPEDVADAAAHGLSVYPYTINRQEDLLAAIEAGMSGIITDYPGRLRELLKSRLPS</sequence>
<dbReference type="PROSITE" id="PS51704">
    <property type="entry name" value="GP_PDE"/>
    <property type="match status" value="1"/>
</dbReference>
<dbReference type="InterPro" id="IPR017946">
    <property type="entry name" value="PLC-like_Pdiesterase_TIM-brl"/>
</dbReference>
<gene>
    <name evidence="2" type="ORF">O9H85_09180</name>
</gene>
<name>A0ABT4Q6X0_9BACL</name>
<evidence type="ECO:0000259" key="1">
    <source>
        <dbReference type="PROSITE" id="PS51704"/>
    </source>
</evidence>
<dbReference type="InterPro" id="IPR030395">
    <property type="entry name" value="GP_PDE_dom"/>
</dbReference>
<dbReference type="Proteomes" id="UP001527882">
    <property type="component" value="Unassembled WGS sequence"/>
</dbReference>
<dbReference type="CDD" id="cd08563">
    <property type="entry name" value="GDPD_TtGDE_like"/>
    <property type="match status" value="1"/>
</dbReference>
<reference evidence="2 3" key="1">
    <citation type="submission" date="2022-12" db="EMBL/GenBank/DDBJ databases">
        <title>Draft genome sequence of Paenibacillus sp. dW9.</title>
        <authorList>
            <person name="Choi E.-W."/>
            <person name="Kim D.-U."/>
        </authorList>
    </citation>
    <scope>NUCLEOTIDE SEQUENCE [LARGE SCALE GENOMIC DNA]</scope>
    <source>
        <strain evidence="3">dW9</strain>
    </source>
</reference>
<dbReference type="PANTHER" id="PTHR46211:SF1">
    <property type="entry name" value="GLYCEROPHOSPHODIESTER PHOSPHODIESTERASE, CYTOPLASMIC"/>
    <property type="match status" value="1"/>
</dbReference>
<accession>A0ABT4Q6X0</accession>
<dbReference type="Gene3D" id="3.20.20.190">
    <property type="entry name" value="Phosphatidylinositol (PI) phosphodiesterase"/>
    <property type="match status" value="1"/>
</dbReference>
<protein>
    <submittedName>
        <fullName evidence="2">Glycerophosphodiester phosphodiesterase</fullName>
    </submittedName>
</protein>
<comment type="caution">
    <text evidence="2">The sequence shown here is derived from an EMBL/GenBank/DDBJ whole genome shotgun (WGS) entry which is preliminary data.</text>
</comment>
<feature type="domain" description="GP-PDE" evidence="1">
    <location>
        <begin position="8"/>
        <end position="243"/>
    </location>
</feature>
<proteinExistence type="predicted"/>
<dbReference type="Pfam" id="PF03009">
    <property type="entry name" value="GDPD"/>
    <property type="match status" value="1"/>
</dbReference>
<dbReference type="RefSeq" id="WP_269881030.1">
    <property type="nucleotide sequence ID" value="NZ_JAQAGZ010000005.1"/>
</dbReference>